<evidence type="ECO:0000256" key="2">
    <source>
        <dbReference type="ARBA" id="ARBA00009765"/>
    </source>
</evidence>
<keyword evidence="3 8" id="KW-0813">Transport</keyword>
<dbReference type="Gene3D" id="1.20.58.340">
    <property type="entry name" value="Magnesium transport protein CorA, transmembrane region"/>
    <property type="match status" value="2"/>
</dbReference>
<dbReference type="SUPFAM" id="SSF143865">
    <property type="entry name" value="CorA soluble domain-like"/>
    <property type="match status" value="1"/>
</dbReference>
<dbReference type="GO" id="GO:0005886">
    <property type="term" value="C:plasma membrane"/>
    <property type="evidence" value="ECO:0007669"/>
    <property type="project" value="UniProtKB-SubCell"/>
</dbReference>
<evidence type="ECO:0000313" key="10">
    <source>
        <dbReference type="Proteomes" id="UP000000674"/>
    </source>
</evidence>
<dbReference type="HOGENOM" id="CLU_007127_0_0_2"/>
<keyword evidence="5 8" id="KW-0812">Transmembrane</keyword>
<protein>
    <recommendedName>
        <fullName evidence="8">Magnesium transport protein CorA</fullName>
    </recommendedName>
</protein>
<evidence type="ECO:0000256" key="3">
    <source>
        <dbReference type="ARBA" id="ARBA00022448"/>
    </source>
</evidence>
<evidence type="ECO:0000256" key="4">
    <source>
        <dbReference type="ARBA" id="ARBA00022475"/>
    </source>
</evidence>
<keyword evidence="10" id="KW-1185">Reference proteome</keyword>
<dbReference type="SUPFAM" id="SSF144083">
    <property type="entry name" value="Magnesium transport protein CorA, transmembrane region"/>
    <property type="match status" value="1"/>
</dbReference>
<dbReference type="PANTHER" id="PTHR46494">
    <property type="entry name" value="CORA FAMILY METAL ION TRANSPORTER (EUROFUNG)"/>
    <property type="match status" value="1"/>
</dbReference>
<proteinExistence type="inferred from homology"/>
<keyword evidence="8" id="KW-0460">Magnesium</keyword>
<dbReference type="FunFam" id="1.20.58.340:FF:000012">
    <property type="entry name" value="Magnesium transport protein CorA"/>
    <property type="match status" value="1"/>
</dbReference>
<dbReference type="GO" id="GO:0000287">
    <property type="term" value="F:magnesium ion binding"/>
    <property type="evidence" value="ECO:0007669"/>
    <property type="project" value="TreeGrafter"/>
</dbReference>
<evidence type="ECO:0000256" key="1">
    <source>
        <dbReference type="ARBA" id="ARBA00004651"/>
    </source>
</evidence>
<dbReference type="Proteomes" id="UP000000674">
    <property type="component" value="Chromosome"/>
</dbReference>
<dbReference type="Gene3D" id="3.30.460.20">
    <property type="entry name" value="CorA soluble domain-like"/>
    <property type="match status" value="1"/>
</dbReference>
<keyword evidence="6 8" id="KW-1133">Transmembrane helix</keyword>
<dbReference type="AlphaFoldDB" id="A0B712"/>
<evidence type="ECO:0000256" key="7">
    <source>
        <dbReference type="ARBA" id="ARBA00023136"/>
    </source>
</evidence>
<dbReference type="InterPro" id="IPR045861">
    <property type="entry name" value="CorA_cytoplasmic_dom"/>
</dbReference>
<evidence type="ECO:0000256" key="5">
    <source>
        <dbReference type="ARBA" id="ARBA00022692"/>
    </source>
</evidence>
<feature type="transmembrane region" description="Helical" evidence="8">
    <location>
        <begin position="329"/>
        <end position="349"/>
    </location>
</feature>
<dbReference type="InterPro" id="IPR004488">
    <property type="entry name" value="Mg/Co-transport_prot_CorA"/>
</dbReference>
<dbReference type="RefSeq" id="WP_011695882.1">
    <property type="nucleotide sequence ID" value="NC_008553.1"/>
</dbReference>
<accession>A0B712</accession>
<name>A0B712_METTP</name>
<evidence type="ECO:0000256" key="8">
    <source>
        <dbReference type="RuleBase" id="RU362010"/>
    </source>
</evidence>
<dbReference type="GeneID" id="4463469"/>
<sequence length="355" mass="41836">MQDLAARKVSKIDLDPMELIERYEPRGAPEKARITVIDYDEVQFQEEEVKSVEECAPYRYKPTVTWIKVNGIRDTETMEKLGKIFDIHPLTIEDIITGQRPKMEDFGEYIFIVLRVFYYDRIANEITSEQFSLIFSSNFVITFEESGGDVFKLIKERIKNEKGKIRRRGTDYLAYVLLDAIVDNYFYILERLGDRIELLETVLVEEPSEENLREIYELKSSMIFLRKSVWPLREVITRLERGDSPLIHEETIIYLRDVYDHTIQVIDNIEIMRDMLSEMVSIHLSSASNELNNTIKILTSITIIFMLPTLIASIYGMNFRYMPELEWRYGYFATLILMASAVVTTVLYFKRKDWL</sequence>
<evidence type="ECO:0000256" key="6">
    <source>
        <dbReference type="ARBA" id="ARBA00022989"/>
    </source>
</evidence>
<comment type="similarity">
    <text evidence="2 8">Belongs to the CorA metal ion transporter (MIT) (TC 1.A.35) family.</text>
</comment>
<dbReference type="CDD" id="cd12828">
    <property type="entry name" value="TmCorA-like_1"/>
    <property type="match status" value="1"/>
</dbReference>
<keyword evidence="8" id="KW-0406">Ion transport</keyword>
<dbReference type="EMBL" id="CP000477">
    <property type="protein sequence ID" value="ABK14486.1"/>
    <property type="molecule type" value="Genomic_DNA"/>
</dbReference>
<dbReference type="GO" id="GO:0015095">
    <property type="term" value="F:magnesium ion transmembrane transporter activity"/>
    <property type="evidence" value="ECO:0007669"/>
    <property type="project" value="UniProtKB-UniRule"/>
</dbReference>
<dbReference type="PANTHER" id="PTHR46494:SF1">
    <property type="entry name" value="CORA FAMILY METAL ION TRANSPORTER (EUROFUNG)"/>
    <property type="match status" value="1"/>
</dbReference>
<dbReference type="GO" id="GO:0050897">
    <property type="term" value="F:cobalt ion binding"/>
    <property type="evidence" value="ECO:0007669"/>
    <property type="project" value="TreeGrafter"/>
</dbReference>
<gene>
    <name evidence="8" type="primary">corA</name>
    <name evidence="9" type="ordered locus">Mthe_0696</name>
</gene>
<dbReference type="Pfam" id="PF01544">
    <property type="entry name" value="CorA"/>
    <property type="match status" value="1"/>
</dbReference>
<dbReference type="NCBIfam" id="TIGR00383">
    <property type="entry name" value="corA"/>
    <property type="match status" value="1"/>
</dbReference>
<dbReference type="STRING" id="349307.Mthe_0696"/>
<organism evidence="9 10">
    <name type="scientific">Methanothrix thermoacetophila (strain DSM 6194 / JCM 14653 / NBRC 101360 / PT)</name>
    <name type="common">Methanosaeta thermophila</name>
    <dbReference type="NCBI Taxonomy" id="349307"/>
    <lineage>
        <taxon>Archaea</taxon>
        <taxon>Methanobacteriati</taxon>
        <taxon>Methanobacteriota</taxon>
        <taxon>Stenosarchaea group</taxon>
        <taxon>Methanomicrobia</taxon>
        <taxon>Methanotrichales</taxon>
        <taxon>Methanotrichaceae</taxon>
        <taxon>Methanothrix</taxon>
    </lineage>
</organism>
<comment type="subcellular location">
    <subcellularLocation>
        <location evidence="1">Cell membrane</location>
        <topology evidence="1">Multi-pass membrane protein</topology>
    </subcellularLocation>
    <subcellularLocation>
        <location evidence="8">Membrane</location>
        <topology evidence="8">Multi-pass membrane protein</topology>
    </subcellularLocation>
</comment>
<dbReference type="InterPro" id="IPR045863">
    <property type="entry name" value="CorA_TM1_TM2"/>
</dbReference>
<reference evidence="9 10" key="1">
    <citation type="submission" date="2006-10" db="EMBL/GenBank/DDBJ databases">
        <title>Complete sequence of Methanosaeta thermophila PT.</title>
        <authorList>
            <consortium name="US DOE Joint Genome Institute"/>
            <person name="Copeland A."/>
            <person name="Lucas S."/>
            <person name="Lapidus A."/>
            <person name="Barry K."/>
            <person name="Detter J.C."/>
            <person name="Glavina del Rio T."/>
            <person name="Hammon N."/>
            <person name="Israni S."/>
            <person name="Pitluck S."/>
            <person name="Chain P."/>
            <person name="Malfatti S."/>
            <person name="Shin M."/>
            <person name="Vergez L."/>
            <person name="Schmutz J."/>
            <person name="Larimer F."/>
            <person name="Land M."/>
            <person name="Hauser L."/>
            <person name="Kyrpides N."/>
            <person name="Kim E."/>
            <person name="Smith K.S."/>
            <person name="Ingram-Smith C."/>
            <person name="Richardson P."/>
        </authorList>
    </citation>
    <scope>NUCLEOTIDE SEQUENCE [LARGE SCALE GENOMIC DNA]</scope>
    <source>
        <strain evidence="10">DSM 6194 / JCM 14653 / NBRC 101360 / PT</strain>
    </source>
</reference>
<keyword evidence="4 8" id="KW-1003">Cell membrane</keyword>
<dbReference type="InterPro" id="IPR002523">
    <property type="entry name" value="MgTranspt_CorA/ZnTranspt_ZntB"/>
</dbReference>
<evidence type="ECO:0000313" key="9">
    <source>
        <dbReference type="EMBL" id="ABK14486.1"/>
    </source>
</evidence>
<dbReference type="KEGG" id="mtp:Mthe_0696"/>
<comment type="function">
    <text evidence="8">Mediates influx of magnesium ions.</text>
</comment>
<keyword evidence="7 8" id="KW-0472">Membrane</keyword>
<dbReference type="GO" id="GO:0015087">
    <property type="term" value="F:cobalt ion transmembrane transporter activity"/>
    <property type="evidence" value="ECO:0007669"/>
    <property type="project" value="UniProtKB-UniRule"/>
</dbReference>
<feature type="transmembrane region" description="Helical" evidence="8">
    <location>
        <begin position="297"/>
        <end position="317"/>
    </location>
</feature>